<dbReference type="AlphaFoldDB" id="A0A9W7KSC0"/>
<protein>
    <recommendedName>
        <fullName evidence="4">DOT1 domain-containing protein</fullName>
    </recommendedName>
</protein>
<dbReference type="OrthoDB" id="443402at2759"/>
<proteinExistence type="predicted"/>
<dbReference type="InterPro" id="IPR029063">
    <property type="entry name" value="SAM-dependent_MTases_sf"/>
</dbReference>
<sequence>MTDKTMSFEPRGRDHEDLMSESKESAINLALIGGCGSTLGGATHGSSATFSGRSATKTPPPVVAAIERANKMREEEERERGERGEEEIHFNTERIRKARNVYDNCTKLYSAAVGKRVAKREREECELEDLSFAYGEVSFEAVCQVITKIVKKFGKEGEGTSPPEGILQGKGGRYYDLGSGTGKTLIAASMLHEFGYVCGVEYLEGLFNTSQEIVSKWEKGDLGGEEEEEEKEGGGEEEVKEVKEEEEEEDAKEDKNVKGGGEEEEGKVKPEEKNEG</sequence>
<feature type="compositionally biased region" description="Basic and acidic residues" evidence="1">
    <location>
        <begin position="252"/>
        <end position="276"/>
    </location>
</feature>
<dbReference type="EMBL" id="BRXW01000140">
    <property type="protein sequence ID" value="GMI09666.1"/>
    <property type="molecule type" value="Genomic_DNA"/>
</dbReference>
<feature type="region of interest" description="Disordered" evidence="1">
    <location>
        <begin position="217"/>
        <end position="276"/>
    </location>
</feature>
<dbReference type="Proteomes" id="UP001165122">
    <property type="component" value="Unassembled WGS sequence"/>
</dbReference>
<comment type="caution">
    <text evidence="2">The sequence shown here is derived from an EMBL/GenBank/DDBJ whole genome shotgun (WGS) entry which is preliminary data.</text>
</comment>
<evidence type="ECO:0000313" key="3">
    <source>
        <dbReference type="Proteomes" id="UP001165122"/>
    </source>
</evidence>
<organism evidence="2 3">
    <name type="scientific">Triparma laevis f. longispina</name>
    <dbReference type="NCBI Taxonomy" id="1714387"/>
    <lineage>
        <taxon>Eukaryota</taxon>
        <taxon>Sar</taxon>
        <taxon>Stramenopiles</taxon>
        <taxon>Ochrophyta</taxon>
        <taxon>Bolidophyceae</taxon>
        <taxon>Parmales</taxon>
        <taxon>Triparmaceae</taxon>
        <taxon>Triparma</taxon>
    </lineage>
</organism>
<name>A0A9W7KSC0_9STRA</name>
<feature type="compositionally biased region" description="Acidic residues" evidence="1">
    <location>
        <begin position="223"/>
        <end position="251"/>
    </location>
</feature>
<dbReference type="Gene3D" id="3.40.50.150">
    <property type="entry name" value="Vaccinia Virus protein VP39"/>
    <property type="match status" value="1"/>
</dbReference>
<evidence type="ECO:0000256" key="1">
    <source>
        <dbReference type="SAM" id="MobiDB-lite"/>
    </source>
</evidence>
<evidence type="ECO:0008006" key="4">
    <source>
        <dbReference type="Google" id="ProtNLM"/>
    </source>
</evidence>
<feature type="region of interest" description="Disordered" evidence="1">
    <location>
        <begin position="1"/>
        <end position="21"/>
    </location>
</feature>
<gene>
    <name evidence="2" type="ORF">TrLO_g5286</name>
</gene>
<keyword evidence="3" id="KW-1185">Reference proteome</keyword>
<reference evidence="3" key="1">
    <citation type="journal article" date="2023" name="Commun. Biol.">
        <title>Genome analysis of Parmales, the sister group of diatoms, reveals the evolutionary specialization of diatoms from phago-mixotrophs to photoautotrophs.</title>
        <authorList>
            <person name="Ban H."/>
            <person name="Sato S."/>
            <person name="Yoshikawa S."/>
            <person name="Yamada K."/>
            <person name="Nakamura Y."/>
            <person name="Ichinomiya M."/>
            <person name="Sato N."/>
            <person name="Blanc-Mathieu R."/>
            <person name="Endo H."/>
            <person name="Kuwata A."/>
            <person name="Ogata H."/>
        </authorList>
    </citation>
    <scope>NUCLEOTIDE SEQUENCE [LARGE SCALE GENOMIC DNA]</scope>
    <source>
        <strain evidence="3">NIES 3700</strain>
    </source>
</reference>
<feature type="compositionally biased region" description="Basic and acidic residues" evidence="1">
    <location>
        <begin position="10"/>
        <end position="21"/>
    </location>
</feature>
<dbReference type="SUPFAM" id="SSF53335">
    <property type="entry name" value="S-adenosyl-L-methionine-dependent methyltransferases"/>
    <property type="match status" value="1"/>
</dbReference>
<accession>A0A9W7KSC0</accession>
<evidence type="ECO:0000313" key="2">
    <source>
        <dbReference type="EMBL" id="GMI09666.1"/>
    </source>
</evidence>
<dbReference type="PROSITE" id="PS51257">
    <property type="entry name" value="PROKAR_LIPOPROTEIN"/>
    <property type="match status" value="1"/>
</dbReference>